<organism evidence="3 4">
    <name type="scientific">Cannabis sativa</name>
    <name type="common">Hemp</name>
    <name type="synonym">Marijuana</name>
    <dbReference type="NCBI Taxonomy" id="3483"/>
    <lineage>
        <taxon>Eukaryota</taxon>
        <taxon>Viridiplantae</taxon>
        <taxon>Streptophyta</taxon>
        <taxon>Embryophyta</taxon>
        <taxon>Tracheophyta</taxon>
        <taxon>Spermatophyta</taxon>
        <taxon>Magnoliopsida</taxon>
        <taxon>eudicotyledons</taxon>
        <taxon>Gunneridae</taxon>
        <taxon>Pentapetalae</taxon>
        <taxon>rosids</taxon>
        <taxon>fabids</taxon>
        <taxon>Rosales</taxon>
        <taxon>Cannabaceae</taxon>
        <taxon>Cannabis</taxon>
    </lineage>
</organism>
<dbReference type="Proteomes" id="UP000583929">
    <property type="component" value="Unassembled WGS sequence"/>
</dbReference>
<accession>A0A7J6HYJ6</accession>
<sequence>MDDKKAEQLESTVVSNPMRKVDTQNPTGAKNGDANSRNLYSSVSDAEVFRYLNSNKVASYKRVIWETMNMDYQKGTSQKRAKTAKKVDPAKVVKPSQKKNNEKKLSSKINYDMLNKLEQDHVQEIGFGEGGRTLDNEKFNSEAYSSGETNNNDFEHEKLGSEEEGDAIQDYYAITDYGMDDDGYGHYEEHDYEEY</sequence>
<feature type="domain" description="Brf1 TBP-binding" evidence="2">
    <location>
        <begin position="42"/>
        <end position="103"/>
    </location>
</feature>
<feature type="region of interest" description="Disordered" evidence="1">
    <location>
        <begin position="1"/>
        <end position="38"/>
    </location>
</feature>
<evidence type="ECO:0000259" key="2">
    <source>
        <dbReference type="Pfam" id="PF07741"/>
    </source>
</evidence>
<feature type="region of interest" description="Disordered" evidence="1">
    <location>
        <begin position="76"/>
        <end position="104"/>
    </location>
</feature>
<dbReference type="EMBL" id="JAATIQ010000018">
    <property type="protein sequence ID" value="KAF4400374.1"/>
    <property type="molecule type" value="Genomic_DNA"/>
</dbReference>
<gene>
    <name evidence="3" type="ORF">G4B88_018716</name>
</gene>
<name>A0A7J6HYJ6_CANSA</name>
<evidence type="ECO:0000313" key="4">
    <source>
        <dbReference type="Proteomes" id="UP000583929"/>
    </source>
</evidence>
<dbReference type="InterPro" id="IPR011665">
    <property type="entry name" value="BRF1_TBP-bd_dom"/>
</dbReference>
<dbReference type="OrthoDB" id="1435073at2759"/>
<evidence type="ECO:0000256" key="1">
    <source>
        <dbReference type="SAM" id="MobiDB-lite"/>
    </source>
</evidence>
<feature type="compositionally biased region" description="Polar residues" evidence="1">
    <location>
        <begin position="23"/>
        <end position="38"/>
    </location>
</feature>
<dbReference type="Pfam" id="PF07741">
    <property type="entry name" value="BRF1"/>
    <property type="match status" value="1"/>
</dbReference>
<evidence type="ECO:0000313" key="3">
    <source>
        <dbReference type="EMBL" id="KAF4400374.1"/>
    </source>
</evidence>
<keyword evidence="4" id="KW-1185">Reference proteome</keyword>
<feature type="compositionally biased region" description="Polar residues" evidence="1">
    <location>
        <begin position="142"/>
        <end position="152"/>
    </location>
</feature>
<comment type="caution">
    <text evidence="3">The sequence shown here is derived from an EMBL/GenBank/DDBJ whole genome shotgun (WGS) entry which is preliminary data.</text>
</comment>
<protein>
    <recommendedName>
        <fullName evidence="2">Brf1 TBP-binding domain-containing protein</fullName>
    </recommendedName>
</protein>
<reference evidence="3 4" key="1">
    <citation type="journal article" date="2020" name="bioRxiv">
        <title>Sequence and annotation of 42 cannabis genomes reveals extensive copy number variation in cannabinoid synthesis and pathogen resistance genes.</title>
        <authorList>
            <person name="Mckernan K.J."/>
            <person name="Helbert Y."/>
            <person name="Kane L.T."/>
            <person name="Ebling H."/>
            <person name="Zhang L."/>
            <person name="Liu B."/>
            <person name="Eaton Z."/>
            <person name="Mclaughlin S."/>
            <person name="Kingan S."/>
            <person name="Baybayan P."/>
            <person name="Concepcion G."/>
            <person name="Jordan M."/>
            <person name="Riva A."/>
            <person name="Barbazuk W."/>
            <person name="Harkins T."/>
        </authorList>
    </citation>
    <scope>NUCLEOTIDE SEQUENCE [LARGE SCALE GENOMIC DNA]</scope>
    <source>
        <strain evidence="4">cv. Jamaican Lion 4</strain>
        <tissue evidence="3">Leaf</tissue>
    </source>
</reference>
<dbReference type="AlphaFoldDB" id="A0A7J6HYJ6"/>
<proteinExistence type="predicted"/>
<feature type="region of interest" description="Disordered" evidence="1">
    <location>
        <begin position="136"/>
        <end position="164"/>
    </location>
</feature>
<dbReference type="Gene3D" id="1.20.5.650">
    <property type="entry name" value="Single helix bin"/>
    <property type="match status" value="1"/>
</dbReference>